<comment type="caution">
    <text evidence="1">The sequence shown here is derived from an EMBL/GenBank/DDBJ whole genome shotgun (WGS) entry which is preliminary data.</text>
</comment>
<dbReference type="AlphaFoldDB" id="A0AAV4SA37"/>
<name>A0AAV4SA37_9ARAC</name>
<keyword evidence="2" id="KW-1185">Reference proteome</keyword>
<reference evidence="1 2" key="1">
    <citation type="submission" date="2021-06" db="EMBL/GenBank/DDBJ databases">
        <title>Caerostris darwini draft genome.</title>
        <authorList>
            <person name="Kono N."/>
            <person name="Arakawa K."/>
        </authorList>
    </citation>
    <scope>NUCLEOTIDE SEQUENCE [LARGE SCALE GENOMIC DNA]</scope>
</reference>
<sequence>MGELSLCCLIGHLKPGPAPNCHPVLAGLFELTMNPQSDQFAPLGICSIVTKQNMEKKKEGLATSVAQEKYVVLADFPFVTLLRPLHLIWKKQMAFGFNEKMKYASTSK</sequence>
<evidence type="ECO:0000313" key="1">
    <source>
        <dbReference type="EMBL" id="GIY29270.1"/>
    </source>
</evidence>
<accession>A0AAV4SA37</accession>
<protein>
    <submittedName>
        <fullName evidence="1">Uncharacterized protein</fullName>
    </submittedName>
</protein>
<dbReference type="EMBL" id="BPLQ01007295">
    <property type="protein sequence ID" value="GIY29270.1"/>
    <property type="molecule type" value="Genomic_DNA"/>
</dbReference>
<gene>
    <name evidence="1" type="ORF">CDAR_195711</name>
</gene>
<dbReference type="Proteomes" id="UP001054837">
    <property type="component" value="Unassembled WGS sequence"/>
</dbReference>
<proteinExistence type="predicted"/>
<organism evidence="1 2">
    <name type="scientific">Caerostris darwini</name>
    <dbReference type="NCBI Taxonomy" id="1538125"/>
    <lineage>
        <taxon>Eukaryota</taxon>
        <taxon>Metazoa</taxon>
        <taxon>Ecdysozoa</taxon>
        <taxon>Arthropoda</taxon>
        <taxon>Chelicerata</taxon>
        <taxon>Arachnida</taxon>
        <taxon>Araneae</taxon>
        <taxon>Araneomorphae</taxon>
        <taxon>Entelegynae</taxon>
        <taxon>Araneoidea</taxon>
        <taxon>Araneidae</taxon>
        <taxon>Caerostris</taxon>
    </lineage>
</organism>
<evidence type="ECO:0000313" key="2">
    <source>
        <dbReference type="Proteomes" id="UP001054837"/>
    </source>
</evidence>